<dbReference type="GO" id="GO:0003723">
    <property type="term" value="F:RNA binding"/>
    <property type="evidence" value="ECO:0007669"/>
    <property type="project" value="UniProtKB-KW"/>
</dbReference>
<dbReference type="VEuPathDB" id="TrichDB:TVAGG3_0661160"/>
<evidence type="ECO:0000313" key="3">
    <source>
        <dbReference type="Proteomes" id="UP000001542"/>
    </source>
</evidence>
<dbReference type="GO" id="GO:0001680">
    <property type="term" value="P:tRNA 3'-terminal CCA addition"/>
    <property type="evidence" value="ECO:0000318"/>
    <property type="project" value="GO_Central"/>
</dbReference>
<dbReference type="eggNOG" id="KOG2159">
    <property type="taxonomic scope" value="Eukaryota"/>
</dbReference>
<accession>A2FF05</accession>
<dbReference type="RefSeq" id="XP_001309439.1">
    <property type="nucleotide sequence ID" value="XM_001309438.1"/>
</dbReference>
<name>A2FF05_TRIV3</name>
<keyword evidence="3" id="KW-1185">Reference proteome</keyword>
<reference evidence="2" key="2">
    <citation type="journal article" date="2007" name="Science">
        <title>Draft genome sequence of the sexually transmitted pathogen Trichomonas vaginalis.</title>
        <authorList>
            <person name="Carlton J.M."/>
            <person name="Hirt R.P."/>
            <person name="Silva J.C."/>
            <person name="Delcher A.L."/>
            <person name="Schatz M."/>
            <person name="Zhao Q."/>
            <person name="Wortman J.R."/>
            <person name="Bidwell S.L."/>
            <person name="Alsmark U.C.M."/>
            <person name="Besteiro S."/>
            <person name="Sicheritz-Ponten T."/>
            <person name="Noel C.J."/>
            <person name="Dacks J.B."/>
            <person name="Foster P.G."/>
            <person name="Simillion C."/>
            <person name="Van de Peer Y."/>
            <person name="Miranda-Saavedra D."/>
            <person name="Barton G.J."/>
            <person name="Westrop G.D."/>
            <person name="Mueller S."/>
            <person name="Dessi D."/>
            <person name="Fiori P.L."/>
            <person name="Ren Q."/>
            <person name="Paulsen I."/>
            <person name="Zhang H."/>
            <person name="Bastida-Corcuera F.D."/>
            <person name="Simoes-Barbosa A."/>
            <person name="Brown M.T."/>
            <person name="Hayes R.D."/>
            <person name="Mukherjee M."/>
            <person name="Okumura C.Y."/>
            <person name="Schneider R."/>
            <person name="Smith A.J."/>
            <person name="Vanacova S."/>
            <person name="Villalvazo M."/>
            <person name="Haas B.J."/>
            <person name="Pertea M."/>
            <person name="Feldblyum T.V."/>
            <person name="Utterback T.R."/>
            <person name="Shu C.L."/>
            <person name="Osoegawa K."/>
            <person name="de Jong P.J."/>
            <person name="Hrdy I."/>
            <person name="Horvathova L."/>
            <person name="Zubacova Z."/>
            <person name="Dolezal P."/>
            <person name="Malik S.B."/>
            <person name="Logsdon J.M. Jr."/>
            <person name="Henze K."/>
            <person name="Gupta A."/>
            <person name="Wang C.C."/>
            <person name="Dunne R.L."/>
            <person name="Upcroft J.A."/>
            <person name="Upcroft P."/>
            <person name="White O."/>
            <person name="Salzberg S.L."/>
            <person name="Tang P."/>
            <person name="Chiu C.-H."/>
            <person name="Lee Y.-S."/>
            <person name="Embley T.M."/>
            <person name="Coombs G.H."/>
            <person name="Mottram J.C."/>
            <person name="Tachezy J."/>
            <person name="Fraser-Liggett C.M."/>
            <person name="Johnson P.J."/>
        </authorList>
    </citation>
    <scope>NUCLEOTIDE SEQUENCE [LARGE SCALE GENOMIC DNA]</scope>
    <source>
        <strain evidence="2">G3</strain>
    </source>
</reference>
<dbReference type="Proteomes" id="UP000001542">
    <property type="component" value="Unassembled WGS sequence"/>
</dbReference>
<dbReference type="InParanoid" id="A2FF05"/>
<dbReference type="VEuPathDB" id="TrichDB:TVAG_218280"/>
<sequence length="295" mass="33677">MKIEDPANGIYSIKNKIIQIAVEPKKAFYNEPRRILRLLRFVSILGFSVSQEIIDALLEIDENNFKKKVPSARIGLELMKMLNGAYFQKVFPILLNSLSNLFGMIFDIDGIYKLNAIEAFHRVIKIKTPNNALYFGAIYLPLKDSKYKLSGVCKKYQIPNVFAVEGRRFFYASQIFDDQGQIELTRYSAGKILIELGQNWKLASEILQTESGQKLFSQFSEFVINEGMEDAWSTKPFFSNRELIGIHGKSVNPSSINKLGDSLLRWQLENPSKSKSDYIQYVKTLNSDTSSNDPN</sequence>
<dbReference type="PANTHER" id="PTHR13734">
    <property type="entry name" value="TRNA-NUCLEOTIDYLTRANSFERASE"/>
    <property type="match status" value="1"/>
</dbReference>
<dbReference type="OrthoDB" id="445712at2759"/>
<dbReference type="GO" id="GO:0052929">
    <property type="term" value="F:ATP:3'-cytidine-cytidine-tRNA adenylyltransferase activity"/>
    <property type="evidence" value="ECO:0000318"/>
    <property type="project" value="GO_Central"/>
</dbReference>
<evidence type="ECO:0000256" key="1">
    <source>
        <dbReference type="ARBA" id="ARBA00022884"/>
    </source>
</evidence>
<dbReference type="EMBL" id="DS113755">
    <property type="protein sequence ID" value="EAX96509.1"/>
    <property type="molecule type" value="Genomic_DNA"/>
</dbReference>
<keyword evidence="1" id="KW-0694">RNA-binding</keyword>
<dbReference type="SUPFAM" id="SSF81891">
    <property type="entry name" value="Poly A polymerase C-terminal region-like"/>
    <property type="match status" value="1"/>
</dbReference>
<dbReference type="STRING" id="5722.A2FF05"/>
<reference evidence="2" key="1">
    <citation type="submission" date="2006-10" db="EMBL/GenBank/DDBJ databases">
        <authorList>
            <person name="Amadeo P."/>
            <person name="Zhao Q."/>
            <person name="Wortman J."/>
            <person name="Fraser-Liggett C."/>
            <person name="Carlton J."/>
        </authorList>
    </citation>
    <scope>NUCLEOTIDE SEQUENCE</scope>
    <source>
        <strain evidence="2">G3</strain>
    </source>
</reference>
<protein>
    <submittedName>
        <fullName evidence="2">Uncharacterized protein</fullName>
    </submittedName>
</protein>
<dbReference type="Gene3D" id="1.10.3090.10">
    <property type="entry name" value="cca-adding enzyme, domain 2"/>
    <property type="match status" value="1"/>
</dbReference>
<dbReference type="AlphaFoldDB" id="A2FF05"/>
<evidence type="ECO:0000313" key="2">
    <source>
        <dbReference type="EMBL" id="EAX96509.1"/>
    </source>
</evidence>
<dbReference type="PANTHER" id="PTHR13734:SF5">
    <property type="entry name" value="CCA TRNA NUCLEOTIDYLTRANSFERASE, MITOCHONDRIAL"/>
    <property type="match status" value="1"/>
</dbReference>
<proteinExistence type="predicted"/>
<gene>
    <name evidence="2" type="ORF">TVAG_148610</name>
</gene>
<dbReference type="KEGG" id="tva:4754282"/>
<organism evidence="2 3">
    <name type="scientific">Trichomonas vaginalis (strain ATCC PRA-98 / G3)</name>
    <dbReference type="NCBI Taxonomy" id="412133"/>
    <lineage>
        <taxon>Eukaryota</taxon>
        <taxon>Metamonada</taxon>
        <taxon>Parabasalia</taxon>
        <taxon>Trichomonadida</taxon>
        <taxon>Trichomonadidae</taxon>
        <taxon>Trichomonas</taxon>
    </lineage>
</organism>
<dbReference type="GO" id="GO:0052927">
    <property type="term" value="F:CC tRNA cytidylyltransferase activity"/>
    <property type="evidence" value="ECO:0000318"/>
    <property type="project" value="GO_Central"/>
</dbReference>